<dbReference type="KEGG" id="acae:HYG86_18020"/>
<proteinExistence type="predicted"/>
<name>A0A7G9WCX2_ALKCA</name>
<gene>
    <name evidence="1" type="ORF">HYG86_18020</name>
</gene>
<protein>
    <submittedName>
        <fullName evidence="1">Uncharacterized protein</fullName>
    </submittedName>
</protein>
<sequence length="192" mass="22002">MSVISNDNLQGILRELNNIKSAEVKNIKGAVENTTDLSTFLSDCQKKILYLDRAIQYYQGFLDAWKAYSSGEKVEDDDPIQRTTWVVHESIVTIAIRRPSSKYATTIRFSQELGQEMVDFILNFIDEKGFVRRSDILSRFEDKIIETTSYNSTSAGQVVYALTLLLLKEGVLSWSEHNKREYVRGINTTVSW</sequence>
<dbReference type="RefSeq" id="WP_213166927.1">
    <property type="nucleotide sequence ID" value="NZ_CP058559.1"/>
</dbReference>
<dbReference type="EMBL" id="CP058559">
    <property type="protein sequence ID" value="QNO16534.1"/>
    <property type="molecule type" value="Genomic_DNA"/>
</dbReference>
<organism evidence="1 2">
    <name type="scientific">Alkalicella caledoniensis</name>
    <dbReference type="NCBI Taxonomy" id="2731377"/>
    <lineage>
        <taxon>Bacteria</taxon>
        <taxon>Bacillati</taxon>
        <taxon>Bacillota</taxon>
        <taxon>Clostridia</taxon>
        <taxon>Eubacteriales</taxon>
        <taxon>Proteinivoracaceae</taxon>
        <taxon>Alkalicella</taxon>
    </lineage>
</organism>
<evidence type="ECO:0000313" key="1">
    <source>
        <dbReference type="EMBL" id="QNO16534.1"/>
    </source>
</evidence>
<accession>A0A7G9WCX2</accession>
<evidence type="ECO:0000313" key="2">
    <source>
        <dbReference type="Proteomes" id="UP000516160"/>
    </source>
</evidence>
<dbReference type="AlphaFoldDB" id="A0A7G9WCX2"/>
<reference evidence="1 2" key="1">
    <citation type="submission" date="2020-07" db="EMBL/GenBank/DDBJ databases">
        <title>Alkalicella. sp. LB2 genome.</title>
        <authorList>
            <person name="Postec A."/>
            <person name="Quemeneur M."/>
        </authorList>
    </citation>
    <scope>NUCLEOTIDE SEQUENCE [LARGE SCALE GENOMIC DNA]</scope>
    <source>
        <strain evidence="1 2">LB2</strain>
    </source>
</reference>
<dbReference type="Proteomes" id="UP000516160">
    <property type="component" value="Chromosome"/>
</dbReference>
<keyword evidence="2" id="KW-1185">Reference proteome</keyword>